<keyword evidence="6 10" id="KW-1133">Transmembrane helix</keyword>
<keyword evidence="4" id="KW-0997">Cell inner membrane</keyword>
<keyword evidence="3" id="KW-1003">Cell membrane</keyword>
<evidence type="ECO:0000256" key="3">
    <source>
        <dbReference type="ARBA" id="ARBA00022475"/>
    </source>
</evidence>
<evidence type="ECO:0000256" key="7">
    <source>
        <dbReference type="ARBA" id="ARBA00023136"/>
    </source>
</evidence>
<dbReference type="Pfam" id="PF01478">
    <property type="entry name" value="Peptidase_A24"/>
    <property type="match status" value="1"/>
</dbReference>
<evidence type="ECO:0000256" key="1">
    <source>
        <dbReference type="ARBA" id="ARBA00004429"/>
    </source>
</evidence>
<keyword evidence="7 10" id="KW-0472">Membrane</keyword>
<dbReference type="AlphaFoldDB" id="A0A1C4D590"/>
<feature type="transmembrane region" description="Helical" evidence="10">
    <location>
        <begin position="189"/>
        <end position="219"/>
    </location>
</feature>
<dbReference type="Proteomes" id="UP000199670">
    <property type="component" value="Unassembled WGS sequence"/>
</dbReference>
<evidence type="ECO:0000256" key="9">
    <source>
        <dbReference type="RuleBase" id="RU003794"/>
    </source>
</evidence>
<dbReference type="PRINTS" id="PR00864">
    <property type="entry name" value="PREPILNPTASE"/>
</dbReference>
<evidence type="ECO:0000256" key="10">
    <source>
        <dbReference type="SAM" id="Phobius"/>
    </source>
</evidence>
<comment type="subcellular location">
    <subcellularLocation>
        <location evidence="1">Cell inner membrane</location>
        <topology evidence="1">Multi-pass membrane protein</topology>
    </subcellularLocation>
    <subcellularLocation>
        <location evidence="9">Cell membrane</location>
        <topology evidence="9">Multi-pass membrane protein</topology>
    </subcellularLocation>
</comment>
<organism evidence="13 14">
    <name type="scientific">Gilliamella bombicola</name>
    <dbReference type="NCBI Taxonomy" id="1798182"/>
    <lineage>
        <taxon>Bacteria</taxon>
        <taxon>Pseudomonadati</taxon>
        <taxon>Pseudomonadota</taxon>
        <taxon>Gammaproteobacteria</taxon>
        <taxon>Orbales</taxon>
        <taxon>Orbaceae</taxon>
        <taxon>Gilliamella</taxon>
    </lineage>
</organism>
<dbReference type="GO" id="GO:0032259">
    <property type="term" value="P:methylation"/>
    <property type="evidence" value="ECO:0007669"/>
    <property type="project" value="UniProtKB-KW"/>
</dbReference>
<feature type="transmembrane region" description="Helical" evidence="10">
    <location>
        <begin position="77"/>
        <end position="94"/>
    </location>
</feature>
<keyword evidence="14" id="KW-1185">Reference proteome</keyword>
<name>A0A1C4D590_9GAMM</name>
<dbReference type="GO" id="GO:0005886">
    <property type="term" value="C:plasma membrane"/>
    <property type="evidence" value="ECO:0007669"/>
    <property type="project" value="UniProtKB-SubCell"/>
</dbReference>
<dbReference type="GO" id="GO:0006465">
    <property type="term" value="P:signal peptide processing"/>
    <property type="evidence" value="ECO:0007669"/>
    <property type="project" value="TreeGrafter"/>
</dbReference>
<dbReference type="PANTHER" id="PTHR30487">
    <property type="entry name" value="TYPE 4 PREPILIN-LIKE PROTEINS LEADER PEPTIDE-PROCESSING ENZYME"/>
    <property type="match status" value="1"/>
</dbReference>
<dbReference type="Pfam" id="PF06750">
    <property type="entry name" value="A24_N_bact"/>
    <property type="match status" value="1"/>
</dbReference>
<proteinExistence type="inferred from homology"/>
<dbReference type="EC" id="2.1.1.-" evidence="9"/>
<keyword evidence="5 9" id="KW-0812">Transmembrane</keyword>
<dbReference type="InterPro" id="IPR050882">
    <property type="entry name" value="Prepilin_peptidase/N-MTase"/>
</dbReference>
<feature type="domain" description="Prepilin peptidase A24 N-terminal" evidence="12">
    <location>
        <begin position="9"/>
        <end position="94"/>
    </location>
</feature>
<dbReference type="InterPro" id="IPR014032">
    <property type="entry name" value="Peptidase_A24A_bac"/>
</dbReference>
<dbReference type="Gene3D" id="1.20.120.1220">
    <property type="match status" value="1"/>
</dbReference>
<comment type="similarity">
    <text evidence="2 8">Belongs to the peptidase A24 family.</text>
</comment>
<feature type="transmembrane region" description="Helical" evidence="10">
    <location>
        <begin position="231"/>
        <end position="248"/>
    </location>
</feature>
<comment type="catalytic activity">
    <reaction evidence="9">
        <text>Typically cleaves a -Gly-|-Phe- bond to release an N-terminal, basic peptide of 5-8 residues from type IV prepilin, and then N-methylates the new N-terminal amino group, the methyl donor being S-adenosyl-L-methionine.</text>
        <dbReference type="EC" id="3.4.23.43"/>
    </reaction>
</comment>
<feature type="transmembrane region" description="Helical" evidence="10">
    <location>
        <begin position="100"/>
        <end position="122"/>
    </location>
</feature>
<keyword evidence="9" id="KW-0378">Hydrolase</keyword>
<dbReference type="OrthoDB" id="9789291at2"/>
<reference evidence="14" key="1">
    <citation type="submission" date="2016-08" db="EMBL/GenBank/DDBJ databases">
        <authorList>
            <person name="Varghese N."/>
            <person name="Submissions Spin"/>
        </authorList>
    </citation>
    <scope>NUCLEOTIDE SEQUENCE [LARGE SCALE GENOMIC DNA]</scope>
    <source>
        <strain evidence="14">R-53248</strain>
    </source>
</reference>
<feature type="transmembrane region" description="Helical" evidence="10">
    <location>
        <begin position="134"/>
        <end position="152"/>
    </location>
</feature>
<dbReference type="InterPro" id="IPR000045">
    <property type="entry name" value="Prepilin_IV_endopep_pep"/>
</dbReference>
<keyword evidence="9 13" id="KW-0808">Transferase</keyword>
<dbReference type="GO" id="GO:0004190">
    <property type="term" value="F:aspartic-type endopeptidase activity"/>
    <property type="evidence" value="ECO:0007669"/>
    <property type="project" value="UniProtKB-EC"/>
</dbReference>
<dbReference type="GO" id="GO:0008168">
    <property type="term" value="F:methyltransferase activity"/>
    <property type="evidence" value="ECO:0007669"/>
    <property type="project" value="UniProtKB-KW"/>
</dbReference>
<evidence type="ECO:0000313" key="13">
    <source>
        <dbReference type="EMBL" id="SCC26507.1"/>
    </source>
</evidence>
<sequence length="249" mass="28795">MLMFMIICLGLCMGSFVHVAYCRYLPTLTTCQYLYRISVYRSACPHCHHRLNAWQLVPVVAWLILKGRCHYCKAKISCRYLIVELFVAALFAIIDFDKGINFQSCILMLLGCYFLLLAFIDFKYYLLPDLFTQPLMWFGLILAYFNMTNITLTDALLGIFWGYLLLKFPATFFYLVSKKQGLGGGDIKLLAALGCWVPYTKLPMLLFFSSLLGIVYYLFLRYILNKNTLKGIAFGPFLLISGYVLYYYC</sequence>
<accession>A0A1C4D590</accession>
<evidence type="ECO:0000259" key="12">
    <source>
        <dbReference type="Pfam" id="PF06750"/>
    </source>
</evidence>
<evidence type="ECO:0000256" key="2">
    <source>
        <dbReference type="ARBA" id="ARBA00005801"/>
    </source>
</evidence>
<protein>
    <recommendedName>
        <fullName evidence="9">Prepilin leader peptidase/N-methyltransferase</fullName>
        <ecNumber evidence="9">2.1.1.-</ecNumber>
        <ecNumber evidence="9">3.4.23.43</ecNumber>
    </recommendedName>
</protein>
<evidence type="ECO:0000259" key="11">
    <source>
        <dbReference type="Pfam" id="PF01478"/>
    </source>
</evidence>
<dbReference type="EMBL" id="FMAQ01000013">
    <property type="protein sequence ID" value="SCC26507.1"/>
    <property type="molecule type" value="Genomic_DNA"/>
</dbReference>
<gene>
    <name evidence="13" type="ORF">GA0061081_11346</name>
</gene>
<dbReference type="RefSeq" id="WP_091350259.1">
    <property type="nucleotide sequence ID" value="NZ_FMAQ01000013.1"/>
</dbReference>
<evidence type="ECO:0000313" key="14">
    <source>
        <dbReference type="Proteomes" id="UP000199670"/>
    </source>
</evidence>
<dbReference type="STRING" id="1798182.GA0061081_11346"/>
<evidence type="ECO:0000256" key="5">
    <source>
        <dbReference type="ARBA" id="ARBA00022692"/>
    </source>
</evidence>
<keyword evidence="9" id="KW-0645">Protease</keyword>
<keyword evidence="9 13" id="KW-0489">Methyltransferase</keyword>
<dbReference type="InterPro" id="IPR010627">
    <property type="entry name" value="Prepilin_pept_A24_N"/>
</dbReference>
<dbReference type="PANTHER" id="PTHR30487:SF0">
    <property type="entry name" value="PREPILIN LEADER PEPTIDASE_N-METHYLTRANSFERASE-RELATED"/>
    <property type="match status" value="1"/>
</dbReference>
<keyword evidence="9" id="KW-0511">Multifunctional enzyme</keyword>
<comment type="function">
    <text evidence="9">Plays an essential role in type IV pili and type II pseudopili formation by proteolytically removing the leader sequence from substrate proteins and subsequently monomethylating the alpha-amino group of the newly exposed N-terminal phenylalanine.</text>
</comment>
<evidence type="ECO:0000256" key="6">
    <source>
        <dbReference type="ARBA" id="ARBA00022989"/>
    </source>
</evidence>
<dbReference type="EC" id="3.4.23.43" evidence="9"/>
<evidence type="ECO:0000256" key="4">
    <source>
        <dbReference type="ARBA" id="ARBA00022519"/>
    </source>
</evidence>
<evidence type="ECO:0000256" key="8">
    <source>
        <dbReference type="RuleBase" id="RU003793"/>
    </source>
</evidence>
<feature type="domain" description="Prepilin type IV endopeptidase peptidase" evidence="11">
    <location>
        <begin position="109"/>
        <end position="217"/>
    </location>
</feature>